<dbReference type="EMBL" id="GGEC01034538">
    <property type="protein sequence ID" value="MBX15022.1"/>
    <property type="molecule type" value="Transcribed_RNA"/>
</dbReference>
<dbReference type="EMBL" id="GGEC01034535">
    <property type="protein sequence ID" value="MBX15019.1"/>
    <property type="molecule type" value="Transcribed_RNA"/>
</dbReference>
<keyword evidence="1" id="KW-0413">Isomerase</keyword>
<evidence type="ECO:0000313" key="1">
    <source>
        <dbReference type="EMBL" id="MBX15019.1"/>
    </source>
</evidence>
<proteinExistence type="predicted"/>
<protein>
    <submittedName>
        <fullName evidence="1 2">DNA topoisomerase 6 subunit B</fullName>
    </submittedName>
</protein>
<reference evidence="1" key="1">
    <citation type="submission" date="2018-02" db="EMBL/GenBank/DDBJ databases">
        <title>Rhizophora mucronata_Transcriptome.</title>
        <authorList>
            <person name="Meera S.P."/>
            <person name="Sreeshan A."/>
            <person name="Augustine A."/>
        </authorList>
    </citation>
    <scope>NUCLEOTIDE SEQUENCE</scope>
    <source>
        <tissue evidence="1">Leaf</tissue>
    </source>
</reference>
<sequence>MELNLLFPISSIVISTIGSSEMDSAESREFSTSSLTVV</sequence>
<dbReference type="GO" id="GO:0016853">
    <property type="term" value="F:isomerase activity"/>
    <property type="evidence" value="ECO:0007669"/>
    <property type="project" value="UniProtKB-KW"/>
</dbReference>
<organism evidence="1">
    <name type="scientific">Rhizophora mucronata</name>
    <name type="common">Asiatic mangrove</name>
    <dbReference type="NCBI Taxonomy" id="61149"/>
    <lineage>
        <taxon>Eukaryota</taxon>
        <taxon>Viridiplantae</taxon>
        <taxon>Streptophyta</taxon>
        <taxon>Embryophyta</taxon>
        <taxon>Tracheophyta</taxon>
        <taxon>Spermatophyta</taxon>
        <taxon>Magnoliopsida</taxon>
        <taxon>eudicotyledons</taxon>
        <taxon>Gunneridae</taxon>
        <taxon>Pentapetalae</taxon>
        <taxon>rosids</taxon>
        <taxon>fabids</taxon>
        <taxon>Malpighiales</taxon>
        <taxon>Rhizophoraceae</taxon>
        <taxon>Rhizophora</taxon>
    </lineage>
</organism>
<name>A0A2P2LAL1_RHIMU</name>
<accession>A0A2P2LAL1</accession>
<dbReference type="AlphaFoldDB" id="A0A2P2LAL1"/>
<evidence type="ECO:0000313" key="2">
    <source>
        <dbReference type="EMBL" id="MBX15022.1"/>
    </source>
</evidence>